<protein>
    <submittedName>
        <fullName evidence="1">Uncharacterized protein</fullName>
    </submittedName>
</protein>
<gene>
    <name evidence="1" type="ORF">OEIGOIKO_03422</name>
</gene>
<dbReference type="OrthoDB" id="3871011at2"/>
<reference evidence="1 2" key="1">
    <citation type="submission" date="2018-11" db="EMBL/GenBank/DDBJ databases">
        <title>Whole genome sequence of Streptomyces chrestomyceticus NBRC 13444(T).</title>
        <authorList>
            <person name="Komaki H."/>
            <person name="Tamura T."/>
        </authorList>
    </citation>
    <scope>NUCLEOTIDE SEQUENCE [LARGE SCALE GENOMIC DNA]</scope>
    <source>
        <strain evidence="1 2">NBRC 13444</strain>
    </source>
</reference>
<evidence type="ECO:0000313" key="2">
    <source>
        <dbReference type="Proteomes" id="UP000287830"/>
    </source>
</evidence>
<dbReference type="AlphaFoldDB" id="A0A7U9KX90"/>
<sequence length="122" mass="13333">MSTSDQHHRVRISAAPERPAVIEVDGHDVASSVEAYRITQTVDEEPQVTLYVAKGWNGVRFEGLADVVVEPADVRHVVAGFLDAVDWRKLDEAALGRDDLDGGPGELTRGMLAQLREWALSA</sequence>
<dbReference type="GeneID" id="95622337"/>
<organism evidence="1 2">
    <name type="scientific">Streptomyces chrestomyceticus JCM 4735</name>
    <dbReference type="NCBI Taxonomy" id="1306181"/>
    <lineage>
        <taxon>Bacteria</taxon>
        <taxon>Bacillati</taxon>
        <taxon>Actinomycetota</taxon>
        <taxon>Actinomycetes</taxon>
        <taxon>Kitasatosporales</taxon>
        <taxon>Streptomycetaceae</taxon>
        <taxon>Streptomyces</taxon>
    </lineage>
</organism>
<name>A0A7U9KX90_9ACTN</name>
<dbReference type="RefSeq" id="WP_125045550.1">
    <property type="nucleotide sequence ID" value="NZ_BHZC01000001.1"/>
</dbReference>
<accession>A0A7U9KX90</accession>
<proteinExistence type="predicted"/>
<dbReference type="EMBL" id="BHZC01000001">
    <property type="protein sequence ID" value="GCD35676.1"/>
    <property type="molecule type" value="Genomic_DNA"/>
</dbReference>
<dbReference type="Proteomes" id="UP000287830">
    <property type="component" value="Unassembled WGS sequence"/>
</dbReference>
<evidence type="ECO:0000313" key="1">
    <source>
        <dbReference type="EMBL" id="GCD35676.1"/>
    </source>
</evidence>
<comment type="caution">
    <text evidence="1">The sequence shown here is derived from an EMBL/GenBank/DDBJ whole genome shotgun (WGS) entry which is preliminary data.</text>
</comment>